<accession>A0A378MGD4</accession>
<sequence length="301" mass="33621">MKIRIASTITVIISILVFIHFDSSDVSAEATTNDVQMLYQKAISEKKVNPNRYTFQAFQENYNLGKADYFAMKNIVGSGLDYKSWFGEIANYGGFPDGEGHSSSEAKTSSMLRGSQTSNGNKLKKAIRKGDILIVSSGGTGHAAIATSDNYILEMTGGGNIVNWTVKAIKNNNHQFSKDNWIFGRKSEQGIKPDKHIAYWIQLWRVPNKSIANKAASYADKIFWNSNHKYEKNKKIDYRVTTYTSTKNPNYCSKLVFQAYYYGTGNANVIQPQLIGLTFVSPSALPNTFTSKYAPKKIGTY</sequence>
<dbReference type="SUPFAM" id="SSF54001">
    <property type="entry name" value="Cysteine proteinases"/>
    <property type="match status" value="1"/>
</dbReference>
<reference evidence="2 3" key="1">
    <citation type="submission" date="2018-06" db="EMBL/GenBank/DDBJ databases">
        <authorList>
            <consortium name="Pathogen Informatics"/>
            <person name="Doyle S."/>
        </authorList>
    </citation>
    <scope>NUCLEOTIDE SEQUENCE [LARGE SCALE GENOMIC DNA]</scope>
    <source>
        <strain evidence="3">NCTC 10815</strain>
    </source>
</reference>
<evidence type="ECO:0000256" key="1">
    <source>
        <dbReference type="SAM" id="MobiDB-lite"/>
    </source>
</evidence>
<feature type="compositionally biased region" description="Polar residues" evidence="1">
    <location>
        <begin position="105"/>
        <end position="121"/>
    </location>
</feature>
<gene>
    <name evidence="2" type="ORF">NCTC10815_00082</name>
</gene>
<name>A0A378MGD4_LISGR</name>
<evidence type="ECO:0000313" key="2">
    <source>
        <dbReference type="EMBL" id="STY42835.1"/>
    </source>
</evidence>
<dbReference type="EMBL" id="UGPG01000001">
    <property type="protein sequence ID" value="STY42835.1"/>
    <property type="molecule type" value="Genomic_DNA"/>
</dbReference>
<dbReference type="InterPro" id="IPR038765">
    <property type="entry name" value="Papain-like_cys_pep_sf"/>
</dbReference>
<organism evidence="2 3">
    <name type="scientific">Listeria grayi</name>
    <name type="common">Listeria murrayi</name>
    <dbReference type="NCBI Taxonomy" id="1641"/>
    <lineage>
        <taxon>Bacteria</taxon>
        <taxon>Bacillati</taxon>
        <taxon>Bacillota</taxon>
        <taxon>Bacilli</taxon>
        <taxon>Bacillales</taxon>
        <taxon>Listeriaceae</taxon>
        <taxon>Listeria</taxon>
    </lineage>
</organism>
<dbReference type="RefSeq" id="WP_115345476.1">
    <property type="nucleotide sequence ID" value="NZ_UGPG01000001.1"/>
</dbReference>
<dbReference type="AlphaFoldDB" id="A0A378MGD4"/>
<proteinExistence type="predicted"/>
<evidence type="ECO:0000313" key="3">
    <source>
        <dbReference type="Proteomes" id="UP000254879"/>
    </source>
</evidence>
<dbReference type="Proteomes" id="UP000254879">
    <property type="component" value="Unassembled WGS sequence"/>
</dbReference>
<protein>
    <submittedName>
        <fullName evidence="2">Uncharacterized protein</fullName>
    </submittedName>
</protein>
<feature type="region of interest" description="Disordered" evidence="1">
    <location>
        <begin position="97"/>
        <end position="121"/>
    </location>
</feature>